<dbReference type="OrthoDB" id="4791513at2759"/>
<dbReference type="EMBL" id="JAGPXD010000002">
    <property type="protein sequence ID" value="KAH7368860.1"/>
    <property type="molecule type" value="Genomic_DNA"/>
</dbReference>
<accession>A0A8K0TP85</accession>
<sequence>MMAVSCAEVAAGSLGQSFRQTKRTRRKTHASSRRPGLNKREPNEAGRHELEGARANIRHRHTKTRLIQRATRPDNMPSGGMATEAEAAEMISHMMRTKDPKKRGSGMAWTTNMEAKTPYRNRERAYHVLRIGSLPSRRRARMLNWAQFQRHVNKLLEVVSPHGCRGKRRRERIQATRKVLMAFLTVTGVRLTRSADDMEQETTPLAVTTQAQPLSRVGLAPELLIYRDHPPMETKASAAHRNRTAERKELNQALREGLGEEASALNISVSEQSRHEDLWKYQATHKFVAVVRSSCPAPGWRGFLYDHVTLSAVATPHDATSLWTALSYCVSGHFEHAMTIKASIYGFFHEVMNKGSGHACCRHSRYRLYQHLQRSSLNSISAEERKDWGQMSLFRSLAVNDPEAGPPGFTRFEEIFWVIADFFGTEVVVFTPMDRAEGGLEPIDGYTLYDTEVYGQSPGLEGWPCRPSPLTGTLHHPWRPRFFNAKHQVLLVTDKARRYVMPVRNAPVTQGPGTGDDPAIDTSLYNEQDRWLRWGPPDQPQLRPPNVWLMHSAVAGQAGPMASMDPGAFLPWLPACDLDVRQAATKRHGIAKQMQPAGNWPTLKELWDTFEARIDAPQMARLPESDAVMDAWSTWTDPPGTFVAPLGVARYMLRDGPWPRGRFMHDAQARLLRGLREAYVQGWTVPEDPLNGTFSVRLIDKDGVVTLEDDDDVEEEGG</sequence>
<feature type="region of interest" description="Disordered" evidence="1">
    <location>
        <begin position="17"/>
        <end position="80"/>
    </location>
</feature>
<comment type="caution">
    <text evidence="2">The sequence shown here is derived from an EMBL/GenBank/DDBJ whole genome shotgun (WGS) entry which is preliminary data.</text>
</comment>
<feature type="compositionally biased region" description="Basic and acidic residues" evidence="1">
    <location>
        <begin position="38"/>
        <end position="52"/>
    </location>
</feature>
<feature type="compositionally biased region" description="Basic residues" evidence="1">
    <location>
        <begin position="20"/>
        <end position="32"/>
    </location>
</feature>
<name>A0A8K0TP85_9PEZI</name>
<protein>
    <submittedName>
        <fullName evidence="2">Uncharacterized protein</fullName>
    </submittedName>
</protein>
<evidence type="ECO:0000256" key="1">
    <source>
        <dbReference type="SAM" id="MobiDB-lite"/>
    </source>
</evidence>
<keyword evidence="3" id="KW-1185">Reference proteome</keyword>
<evidence type="ECO:0000313" key="2">
    <source>
        <dbReference type="EMBL" id="KAH7368860.1"/>
    </source>
</evidence>
<feature type="compositionally biased region" description="Basic residues" evidence="1">
    <location>
        <begin position="56"/>
        <end position="66"/>
    </location>
</feature>
<dbReference type="Proteomes" id="UP000813385">
    <property type="component" value="Unassembled WGS sequence"/>
</dbReference>
<organism evidence="2 3">
    <name type="scientific">Plectosphaerella cucumerina</name>
    <dbReference type="NCBI Taxonomy" id="40658"/>
    <lineage>
        <taxon>Eukaryota</taxon>
        <taxon>Fungi</taxon>
        <taxon>Dikarya</taxon>
        <taxon>Ascomycota</taxon>
        <taxon>Pezizomycotina</taxon>
        <taxon>Sordariomycetes</taxon>
        <taxon>Hypocreomycetidae</taxon>
        <taxon>Glomerellales</taxon>
        <taxon>Plectosphaerellaceae</taxon>
        <taxon>Plectosphaerella</taxon>
    </lineage>
</organism>
<dbReference type="AlphaFoldDB" id="A0A8K0TP85"/>
<evidence type="ECO:0000313" key="3">
    <source>
        <dbReference type="Proteomes" id="UP000813385"/>
    </source>
</evidence>
<reference evidence="2" key="1">
    <citation type="journal article" date="2021" name="Nat. Commun.">
        <title>Genetic determinants of endophytism in the Arabidopsis root mycobiome.</title>
        <authorList>
            <person name="Mesny F."/>
            <person name="Miyauchi S."/>
            <person name="Thiergart T."/>
            <person name="Pickel B."/>
            <person name="Atanasova L."/>
            <person name="Karlsson M."/>
            <person name="Huettel B."/>
            <person name="Barry K.W."/>
            <person name="Haridas S."/>
            <person name="Chen C."/>
            <person name="Bauer D."/>
            <person name="Andreopoulos W."/>
            <person name="Pangilinan J."/>
            <person name="LaButti K."/>
            <person name="Riley R."/>
            <person name="Lipzen A."/>
            <person name="Clum A."/>
            <person name="Drula E."/>
            <person name="Henrissat B."/>
            <person name="Kohler A."/>
            <person name="Grigoriev I.V."/>
            <person name="Martin F.M."/>
            <person name="Hacquard S."/>
        </authorList>
    </citation>
    <scope>NUCLEOTIDE SEQUENCE</scope>
    <source>
        <strain evidence="2">MPI-CAGE-AT-0016</strain>
    </source>
</reference>
<gene>
    <name evidence="2" type="ORF">B0T11DRAFT_350437</name>
</gene>
<proteinExistence type="predicted"/>